<sequence>MYNTVMYCNNVLAIIYAMHTRESNDLIE</sequence>
<name>A0A2K5ANW9_9ARCH</name>
<reference evidence="2" key="1">
    <citation type="submission" date="2018-01" db="EMBL/GenBank/DDBJ databases">
        <authorList>
            <person name="Kerou L M."/>
        </authorList>
    </citation>
    <scope>NUCLEOTIDE SEQUENCE [LARGE SCALE GENOMIC DNA]</scope>
    <source>
        <strain evidence="2">SCU2</strain>
    </source>
</reference>
<accession>A0A2K5ANW9</accession>
<keyword evidence="2" id="KW-1185">Reference proteome</keyword>
<proteinExistence type="predicted"/>
<dbReference type="KEGG" id="ncv:NCAV_0133"/>
<dbReference type="EMBL" id="LT981265">
    <property type="protein sequence ID" value="SPC33333.1"/>
    <property type="molecule type" value="Genomic_DNA"/>
</dbReference>
<dbReference type="Proteomes" id="UP000236248">
    <property type="component" value="Chromosome NCAV"/>
</dbReference>
<gene>
    <name evidence="1" type="ORF">NCAV_0133</name>
</gene>
<evidence type="ECO:0000313" key="1">
    <source>
        <dbReference type="EMBL" id="SPC33333.1"/>
    </source>
</evidence>
<protein>
    <submittedName>
        <fullName evidence="1">Uncharacterized protein</fullName>
    </submittedName>
</protein>
<evidence type="ECO:0000313" key="2">
    <source>
        <dbReference type="Proteomes" id="UP000236248"/>
    </source>
</evidence>
<dbReference type="AlphaFoldDB" id="A0A2K5ANW9"/>
<organism evidence="1 2">
    <name type="scientific">Candidatus Nitrosocaldus cavascurensis</name>
    <dbReference type="NCBI Taxonomy" id="2058097"/>
    <lineage>
        <taxon>Archaea</taxon>
        <taxon>Nitrososphaerota</taxon>
        <taxon>Nitrososphaeria</taxon>
        <taxon>Candidatus Nitrosocaldales</taxon>
        <taxon>Candidatus Nitrosocaldaceae</taxon>
        <taxon>Candidatus Nitrosocaldus</taxon>
    </lineage>
</organism>